<proteinExistence type="predicted"/>
<keyword evidence="3" id="KW-1185">Reference proteome</keyword>
<dbReference type="Proteomes" id="UP001303647">
    <property type="component" value="Unassembled WGS sequence"/>
</dbReference>
<evidence type="ECO:0000313" key="2">
    <source>
        <dbReference type="EMBL" id="KAK4243353.1"/>
    </source>
</evidence>
<gene>
    <name evidence="2" type="ORF">C7999DRAFT_36320</name>
</gene>
<evidence type="ECO:0000313" key="3">
    <source>
        <dbReference type="Proteomes" id="UP001303647"/>
    </source>
</evidence>
<accession>A0AAN7CM80</accession>
<dbReference type="EMBL" id="MU857828">
    <property type="protein sequence ID" value="KAK4243353.1"/>
    <property type="molecule type" value="Genomic_DNA"/>
</dbReference>
<name>A0AAN7CM80_9PEZI</name>
<dbReference type="AlphaFoldDB" id="A0AAN7CM80"/>
<evidence type="ECO:0000256" key="1">
    <source>
        <dbReference type="SAM" id="SignalP"/>
    </source>
</evidence>
<reference evidence="2" key="1">
    <citation type="journal article" date="2023" name="Mol. Phylogenet. Evol.">
        <title>Genome-scale phylogeny and comparative genomics of the fungal order Sordariales.</title>
        <authorList>
            <person name="Hensen N."/>
            <person name="Bonometti L."/>
            <person name="Westerberg I."/>
            <person name="Brannstrom I.O."/>
            <person name="Guillou S."/>
            <person name="Cros-Aarteil S."/>
            <person name="Calhoun S."/>
            <person name="Haridas S."/>
            <person name="Kuo A."/>
            <person name="Mondo S."/>
            <person name="Pangilinan J."/>
            <person name="Riley R."/>
            <person name="LaButti K."/>
            <person name="Andreopoulos B."/>
            <person name="Lipzen A."/>
            <person name="Chen C."/>
            <person name="Yan M."/>
            <person name="Daum C."/>
            <person name="Ng V."/>
            <person name="Clum A."/>
            <person name="Steindorff A."/>
            <person name="Ohm R.A."/>
            <person name="Martin F."/>
            <person name="Silar P."/>
            <person name="Natvig D.O."/>
            <person name="Lalanne C."/>
            <person name="Gautier V."/>
            <person name="Ament-Velasquez S.L."/>
            <person name="Kruys A."/>
            <person name="Hutchinson M.I."/>
            <person name="Powell A.J."/>
            <person name="Barry K."/>
            <person name="Miller A.N."/>
            <person name="Grigoriev I.V."/>
            <person name="Debuchy R."/>
            <person name="Gladieux P."/>
            <person name="Hiltunen Thoren M."/>
            <person name="Johannesson H."/>
        </authorList>
    </citation>
    <scope>NUCLEOTIDE SEQUENCE</scope>
    <source>
        <strain evidence="2">CBS 359.72</strain>
    </source>
</reference>
<sequence>MKFQIVPAFLVALLPLTALAAPAADKAAVGFVHQNEARGCGAGSLCVNGQCRCTVPCETGICSSYPCGTC</sequence>
<reference evidence="2" key="2">
    <citation type="submission" date="2023-05" db="EMBL/GenBank/DDBJ databases">
        <authorList>
            <consortium name="Lawrence Berkeley National Laboratory"/>
            <person name="Steindorff A."/>
            <person name="Hensen N."/>
            <person name="Bonometti L."/>
            <person name="Westerberg I."/>
            <person name="Brannstrom I.O."/>
            <person name="Guillou S."/>
            <person name="Cros-Aarteil S."/>
            <person name="Calhoun S."/>
            <person name="Haridas S."/>
            <person name="Kuo A."/>
            <person name="Mondo S."/>
            <person name="Pangilinan J."/>
            <person name="Riley R."/>
            <person name="Labutti K."/>
            <person name="Andreopoulos B."/>
            <person name="Lipzen A."/>
            <person name="Chen C."/>
            <person name="Yanf M."/>
            <person name="Daum C."/>
            <person name="Ng V."/>
            <person name="Clum A."/>
            <person name="Ohm R."/>
            <person name="Martin F."/>
            <person name="Silar P."/>
            <person name="Natvig D."/>
            <person name="Lalanne C."/>
            <person name="Gautier V."/>
            <person name="Ament-Velasquez S.L."/>
            <person name="Kruys A."/>
            <person name="Hutchinson M.I."/>
            <person name="Powell A.J."/>
            <person name="Barry K."/>
            <person name="Miller A.N."/>
            <person name="Grigoriev I.V."/>
            <person name="Debuchy R."/>
            <person name="Gladieux P."/>
            <person name="Thoren M.H."/>
            <person name="Johannesson H."/>
        </authorList>
    </citation>
    <scope>NUCLEOTIDE SEQUENCE</scope>
    <source>
        <strain evidence="2">CBS 359.72</strain>
    </source>
</reference>
<comment type="caution">
    <text evidence="2">The sequence shown here is derived from an EMBL/GenBank/DDBJ whole genome shotgun (WGS) entry which is preliminary data.</text>
</comment>
<organism evidence="2 3">
    <name type="scientific">Corynascus novoguineensis</name>
    <dbReference type="NCBI Taxonomy" id="1126955"/>
    <lineage>
        <taxon>Eukaryota</taxon>
        <taxon>Fungi</taxon>
        <taxon>Dikarya</taxon>
        <taxon>Ascomycota</taxon>
        <taxon>Pezizomycotina</taxon>
        <taxon>Sordariomycetes</taxon>
        <taxon>Sordariomycetidae</taxon>
        <taxon>Sordariales</taxon>
        <taxon>Chaetomiaceae</taxon>
        <taxon>Corynascus</taxon>
    </lineage>
</organism>
<feature type="chain" id="PRO_5042887023" evidence="1">
    <location>
        <begin position="21"/>
        <end position="70"/>
    </location>
</feature>
<keyword evidence="1" id="KW-0732">Signal</keyword>
<protein>
    <submittedName>
        <fullName evidence="2">Uncharacterized protein</fullName>
    </submittedName>
</protein>
<feature type="signal peptide" evidence="1">
    <location>
        <begin position="1"/>
        <end position="20"/>
    </location>
</feature>